<accession>A0A089HLP6</accession>
<dbReference type="Proteomes" id="UP000029409">
    <property type="component" value="Chromosome"/>
</dbReference>
<dbReference type="PANTHER" id="PTHR43223">
    <property type="entry name" value="ALKYL/ARYL-SULFATASE"/>
    <property type="match status" value="1"/>
</dbReference>
<feature type="domain" description="Metallo-beta-lactamase" evidence="4">
    <location>
        <begin position="37"/>
        <end position="249"/>
    </location>
</feature>
<dbReference type="InterPro" id="IPR044097">
    <property type="entry name" value="Bds1/SdsA1_MBL-fold"/>
</dbReference>
<comment type="function">
    <text evidence="2">Counteracts the endogenous Pycsar antiviral defense system. Phosphodiesterase that enables metal-dependent hydrolysis of host cyclic nucleotide Pycsar defense signals such as cCMP and cUMP.</text>
</comment>
<dbReference type="GO" id="GO:0018909">
    <property type="term" value="P:dodecyl sulfate metabolic process"/>
    <property type="evidence" value="ECO:0007669"/>
    <property type="project" value="InterPro"/>
</dbReference>
<dbReference type="Gene3D" id="1.25.40.880">
    <property type="entry name" value="Alkyl sulfatase, dimerisation domain"/>
    <property type="match status" value="1"/>
</dbReference>
<dbReference type="RefSeq" id="WP_042205526.1">
    <property type="nucleotide sequence ID" value="NZ_CP009288.1"/>
</dbReference>
<dbReference type="SMART" id="SM00849">
    <property type="entry name" value="Lactamase_B"/>
    <property type="match status" value="1"/>
</dbReference>
<evidence type="ECO:0000259" key="4">
    <source>
        <dbReference type="SMART" id="SM00849"/>
    </source>
</evidence>
<organism evidence="5 6">
    <name type="scientific">Paenibacillus durus</name>
    <name type="common">Paenibacillus azotofixans</name>
    <dbReference type="NCBI Taxonomy" id="44251"/>
    <lineage>
        <taxon>Bacteria</taxon>
        <taxon>Bacillati</taxon>
        <taxon>Bacillota</taxon>
        <taxon>Bacilli</taxon>
        <taxon>Bacillales</taxon>
        <taxon>Paenibacillaceae</taxon>
        <taxon>Paenibacillus</taxon>
    </lineage>
</organism>
<name>A0A089HLP6_PAEDU</name>
<dbReference type="AlphaFoldDB" id="A0A089HLP6"/>
<evidence type="ECO:0000256" key="2">
    <source>
        <dbReference type="ARBA" id="ARBA00034301"/>
    </source>
</evidence>
<dbReference type="InterPro" id="IPR038536">
    <property type="entry name" value="Alkyl/aryl-sulf_dimr_sf"/>
</dbReference>
<dbReference type="InterPro" id="IPR052195">
    <property type="entry name" value="Bact_Alkyl/Aryl-Sulfatase"/>
</dbReference>
<keyword evidence="6" id="KW-1185">Reference proteome</keyword>
<dbReference type="GO" id="GO:0046983">
    <property type="term" value="F:protein dimerization activity"/>
    <property type="evidence" value="ECO:0007669"/>
    <property type="project" value="InterPro"/>
</dbReference>
<comment type="catalytic activity">
    <reaction evidence="1">
        <text>3',5'-cyclic CMP + H2O = CMP + H(+)</text>
        <dbReference type="Rhea" id="RHEA:72675"/>
        <dbReference type="ChEBI" id="CHEBI:15377"/>
        <dbReference type="ChEBI" id="CHEBI:15378"/>
        <dbReference type="ChEBI" id="CHEBI:58003"/>
        <dbReference type="ChEBI" id="CHEBI:60377"/>
    </reaction>
    <physiologicalReaction direction="left-to-right" evidence="1">
        <dbReference type="Rhea" id="RHEA:72676"/>
    </physiologicalReaction>
</comment>
<evidence type="ECO:0000256" key="3">
    <source>
        <dbReference type="ARBA" id="ARBA00048505"/>
    </source>
</evidence>
<dbReference type="PANTHER" id="PTHR43223:SF2">
    <property type="entry name" value="METALLO-BETA-LACTAMASE DOMAIN-CONTAINING PROTEIN"/>
    <property type="match status" value="1"/>
</dbReference>
<dbReference type="GO" id="GO:0018741">
    <property type="term" value="F:linear primary-alkylsulfatase activity"/>
    <property type="evidence" value="ECO:0007669"/>
    <property type="project" value="InterPro"/>
</dbReference>
<dbReference type="InterPro" id="IPR029228">
    <property type="entry name" value="Alkyl_sulf_dimr"/>
</dbReference>
<dbReference type="CDD" id="cd07710">
    <property type="entry name" value="arylsulfatase_Sdsa1-like_MBL-fold"/>
    <property type="match status" value="1"/>
</dbReference>
<dbReference type="Pfam" id="PF14863">
    <property type="entry name" value="Alkyl_sulf_dimr"/>
    <property type="match status" value="1"/>
</dbReference>
<dbReference type="InterPro" id="IPR001279">
    <property type="entry name" value="Metallo-B-lactamas"/>
</dbReference>
<reference evidence="5 6" key="1">
    <citation type="submission" date="2014-08" db="EMBL/GenBank/DDBJ databases">
        <title>Comparative genomics of the Paenibacillus odorifer group.</title>
        <authorList>
            <person name="den Bakker H.C."/>
            <person name="Tsai Y.-C."/>
            <person name="Martin N."/>
            <person name="Korlach J."/>
            <person name="Wiedmann M."/>
        </authorList>
    </citation>
    <scope>NUCLEOTIDE SEQUENCE [LARGE SCALE GENOMIC DNA]</scope>
    <source>
        <strain evidence="5 6">DSM 1735</strain>
    </source>
</reference>
<dbReference type="OrthoDB" id="9815874at2"/>
<proteinExistence type="predicted"/>
<protein>
    <submittedName>
        <fullName evidence="5">Metallo-beta-lactamase</fullName>
    </submittedName>
</protein>
<dbReference type="SUPFAM" id="SSF56281">
    <property type="entry name" value="Metallo-hydrolase/oxidoreductase"/>
    <property type="match status" value="1"/>
</dbReference>
<dbReference type="EMBL" id="CP009288">
    <property type="protein sequence ID" value="AIQ11635.1"/>
    <property type="molecule type" value="Genomic_DNA"/>
</dbReference>
<dbReference type="Gene3D" id="3.60.15.30">
    <property type="entry name" value="Metallo-beta-lactamase domain"/>
    <property type="match status" value="1"/>
</dbReference>
<comment type="catalytic activity">
    <reaction evidence="3">
        <text>3',5'-cyclic UMP + H2O = UMP + H(+)</text>
        <dbReference type="Rhea" id="RHEA:70575"/>
        <dbReference type="ChEBI" id="CHEBI:15377"/>
        <dbReference type="ChEBI" id="CHEBI:15378"/>
        <dbReference type="ChEBI" id="CHEBI:57865"/>
        <dbReference type="ChEBI" id="CHEBI:184387"/>
    </reaction>
    <physiologicalReaction direction="left-to-right" evidence="3">
        <dbReference type="Rhea" id="RHEA:70576"/>
    </physiologicalReaction>
</comment>
<dbReference type="KEGG" id="pdu:PDUR_06500"/>
<dbReference type="InterPro" id="IPR036866">
    <property type="entry name" value="RibonucZ/Hydroxyglut_hydro"/>
</dbReference>
<dbReference type="eggNOG" id="COG2015">
    <property type="taxonomic scope" value="Bacteria"/>
</dbReference>
<evidence type="ECO:0000313" key="6">
    <source>
        <dbReference type="Proteomes" id="UP000029409"/>
    </source>
</evidence>
<dbReference type="Pfam" id="PF00753">
    <property type="entry name" value="Lactamase_B"/>
    <property type="match status" value="1"/>
</dbReference>
<sequence>MLKENGEQSLKTFAETAYPPTVTEITSGIYHVMGYAHSNSIIIEAENSVILIDTFETDARAVKLKKIIANITEKPVKTIIYTHGHPDHRGGAGVFSDTVEEVIAFAPMKPVLGRTDELNDILNKRSSYQFGYHLSDDEVITQGIGIREGLVVGEGKRTFFPPTTVYKEEKVNRTIDGIRVELVPALGETDDQIFIWLPDNKVLCCGDNYYGCFPNLYALRGSQYRDVSAWVESLNLILSYPAEYVLPGHTKPLIGRNHVQEVLSNFRDAIEYVLTETLKGMNKGLTIDELASIITLPEKLDKLPYLGEFYGTVAWTVRSIYNGYLGWFDGNPTNLNKLPPKTHAAKMLDLIGSEEKTITEIKKALEDQEAQWAVELCDLLISAEREIKIAKQLKSEGLMAMSKLETSANGRHYYIAYAKELLEN</sequence>
<evidence type="ECO:0000256" key="1">
    <source>
        <dbReference type="ARBA" id="ARBA00034221"/>
    </source>
</evidence>
<gene>
    <name evidence="5" type="ORF">PDUR_06500</name>
</gene>
<evidence type="ECO:0000313" key="5">
    <source>
        <dbReference type="EMBL" id="AIQ11635.1"/>
    </source>
</evidence>